<dbReference type="SUPFAM" id="SSF52799">
    <property type="entry name" value="(Phosphotyrosine protein) phosphatases II"/>
    <property type="match status" value="1"/>
</dbReference>
<dbReference type="GO" id="GO:0004722">
    <property type="term" value="F:protein serine/threonine phosphatase activity"/>
    <property type="evidence" value="ECO:0007669"/>
    <property type="project" value="UniProtKB-EC"/>
</dbReference>
<feature type="region of interest" description="Disordered" evidence="6">
    <location>
        <begin position="1"/>
        <end position="33"/>
    </location>
</feature>
<evidence type="ECO:0000256" key="6">
    <source>
        <dbReference type="SAM" id="MobiDB-lite"/>
    </source>
</evidence>
<dbReference type="EMBL" id="AJWJ01000013">
    <property type="protein sequence ID" value="KAF2078037.1"/>
    <property type="molecule type" value="Genomic_DNA"/>
</dbReference>
<dbReference type="CDD" id="cd14498">
    <property type="entry name" value="DSP"/>
    <property type="match status" value="1"/>
</dbReference>
<evidence type="ECO:0000256" key="2">
    <source>
        <dbReference type="ARBA" id="ARBA00013064"/>
    </source>
</evidence>
<dbReference type="PROSITE" id="PS00383">
    <property type="entry name" value="TYR_PHOSPHATASE_1"/>
    <property type="match status" value="1"/>
</dbReference>
<comment type="caution">
    <text evidence="9">The sequence shown here is derived from an EMBL/GenBank/DDBJ whole genome shotgun (WGS) entry which is preliminary data.</text>
</comment>
<dbReference type="SMART" id="SM00195">
    <property type="entry name" value="DSPc"/>
    <property type="match status" value="1"/>
</dbReference>
<evidence type="ECO:0000313" key="10">
    <source>
        <dbReference type="Proteomes" id="UP000695562"/>
    </source>
</evidence>
<dbReference type="PANTHER" id="PTHR10159">
    <property type="entry name" value="DUAL SPECIFICITY PROTEIN PHOSPHATASE"/>
    <property type="match status" value="1"/>
</dbReference>
<reference evidence="9" key="1">
    <citation type="submission" date="2020-01" db="EMBL/GenBank/DDBJ databases">
        <title>Development of genomics and gene disruption for Polysphondylium violaceum indicates a role for the polyketide synthase stlB in stalk morphogenesis.</title>
        <authorList>
            <person name="Narita B."/>
            <person name="Kawabe Y."/>
            <person name="Kin K."/>
            <person name="Saito T."/>
            <person name="Gibbs R."/>
            <person name="Kuspa A."/>
            <person name="Muzny D."/>
            <person name="Queller D."/>
            <person name="Richards S."/>
            <person name="Strassman J."/>
            <person name="Sucgang R."/>
            <person name="Worley K."/>
            <person name="Schaap P."/>
        </authorList>
    </citation>
    <scope>NUCLEOTIDE SEQUENCE</scope>
    <source>
        <strain evidence="9">QSvi11</strain>
    </source>
</reference>
<dbReference type="OrthoDB" id="18233at2759"/>
<dbReference type="InterPro" id="IPR020422">
    <property type="entry name" value="TYR_PHOSPHATASE_DUAL_dom"/>
</dbReference>
<proteinExistence type="inferred from homology"/>
<dbReference type="Proteomes" id="UP000695562">
    <property type="component" value="Unassembled WGS sequence"/>
</dbReference>
<sequence>MSDTQATAAQQKETRTLNQQIEEEEGDVQNYTADDYSTPSEILPFLYLSGVGGTEKHILNAHNITIVVNVAQEFQTPRWNPDTDNITEHRVWIQDMVEEDQNQHQAFYQIFEIFDSVERNNQRVLIHCKHGRSRSATAVIAYLMYKNNWSLQKALSEVRSRRSLVGPHRHLTVQLIEWEKHFLKVQKASIPYPPFTFIKVYRAQKCLLM</sequence>
<dbReference type="AlphaFoldDB" id="A0A8J4Q3E8"/>
<name>A0A8J4Q3E8_9MYCE</name>
<evidence type="ECO:0000259" key="8">
    <source>
        <dbReference type="PROSITE" id="PS50056"/>
    </source>
</evidence>
<comment type="catalytic activity">
    <reaction evidence="5">
        <text>O-phospho-L-seryl-[protein] + H2O = L-seryl-[protein] + phosphate</text>
        <dbReference type="Rhea" id="RHEA:20629"/>
        <dbReference type="Rhea" id="RHEA-COMP:9863"/>
        <dbReference type="Rhea" id="RHEA-COMP:11604"/>
        <dbReference type="ChEBI" id="CHEBI:15377"/>
        <dbReference type="ChEBI" id="CHEBI:29999"/>
        <dbReference type="ChEBI" id="CHEBI:43474"/>
        <dbReference type="ChEBI" id="CHEBI:83421"/>
        <dbReference type="EC" id="3.1.3.16"/>
    </reaction>
</comment>
<dbReference type="InterPro" id="IPR016130">
    <property type="entry name" value="Tyr_Pase_AS"/>
</dbReference>
<evidence type="ECO:0000256" key="1">
    <source>
        <dbReference type="ARBA" id="ARBA00008601"/>
    </source>
</evidence>
<dbReference type="EC" id="3.1.3.48" evidence="2"/>
<dbReference type="InterPro" id="IPR000340">
    <property type="entry name" value="Dual-sp_phosphatase_cat-dom"/>
</dbReference>
<comment type="similarity">
    <text evidence="1">Belongs to the protein-tyrosine phosphatase family. Non-receptor class dual specificity subfamily.</text>
</comment>
<keyword evidence="4" id="KW-0904">Protein phosphatase</keyword>
<dbReference type="InterPro" id="IPR000387">
    <property type="entry name" value="Tyr_Pase_dom"/>
</dbReference>
<dbReference type="Gene3D" id="3.90.190.10">
    <property type="entry name" value="Protein tyrosine phosphatase superfamily"/>
    <property type="match status" value="1"/>
</dbReference>
<gene>
    <name evidence="9" type="ORF">CYY_000675</name>
</gene>
<dbReference type="GO" id="GO:0004725">
    <property type="term" value="F:protein tyrosine phosphatase activity"/>
    <property type="evidence" value="ECO:0007669"/>
    <property type="project" value="UniProtKB-EC"/>
</dbReference>
<evidence type="ECO:0000259" key="7">
    <source>
        <dbReference type="PROSITE" id="PS50054"/>
    </source>
</evidence>
<dbReference type="InterPro" id="IPR029021">
    <property type="entry name" value="Prot-tyrosine_phosphatase-like"/>
</dbReference>
<feature type="compositionally biased region" description="Polar residues" evidence="6">
    <location>
        <begin position="1"/>
        <end position="20"/>
    </location>
</feature>
<protein>
    <recommendedName>
        <fullName evidence="2">protein-tyrosine-phosphatase</fullName>
        <ecNumber evidence="2">3.1.3.48</ecNumber>
    </recommendedName>
</protein>
<dbReference type="GO" id="GO:0043409">
    <property type="term" value="P:negative regulation of MAPK cascade"/>
    <property type="evidence" value="ECO:0007669"/>
    <property type="project" value="TreeGrafter"/>
</dbReference>
<feature type="domain" description="Tyrosine specific protein phosphatases" evidence="8">
    <location>
        <begin position="105"/>
        <end position="162"/>
    </location>
</feature>
<organism evidence="9 10">
    <name type="scientific">Polysphondylium violaceum</name>
    <dbReference type="NCBI Taxonomy" id="133409"/>
    <lineage>
        <taxon>Eukaryota</taxon>
        <taxon>Amoebozoa</taxon>
        <taxon>Evosea</taxon>
        <taxon>Eumycetozoa</taxon>
        <taxon>Dictyostelia</taxon>
        <taxon>Dictyosteliales</taxon>
        <taxon>Dictyosteliaceae</taxon>
        <taxon>Polysphondylium</taxon>
    </lineage>
</organism>
<dbReference type="GO" id="GO:0005737">
    <property type="term" value="C:cytoplasm"/>
    <property type="evidence" value="ECO:0007669"/>
    <property type="project" value="TreeGrafter"/>
</dbReference>
<feature type="domain" description="Tyrosine-protein phosphatase" evidence="7">
    <location>
        <begin position="38"/>
        <end position="184"/>
    </location>
</feature>
<keyword evidence="10" id="KW-1185">Reference proteome</keyword>
<evidence type="ECO:0000313" key="9">
    <source>
        <dbReference type="EMBL" id="KAF2078037.1"/>
    </source>
</evidence>
<evidence type="ECO:0000256" key="3">
    <source>
        <dbReference type="ARBA" id="ARBA00022801"/>
    </source>
</evidence>
<evidence type="ECO:0000256" key="5">
    <source>
        <dbReference type="ARBA" id="ARBA00047761"/>
    </source>
</evidence>
<dbReference type="PROSITE" id="PS50056">
    <property type="entry name" value="TYR_PHOSPHATASE_2"/>
    <property type="match status" value="1"/>
</dbReference>
<dbReference type="PANTHER" id="PTHR10159:SF530">
    <property type="entry name" value="DUAL SPECIFICITY PROTEIN PHOSPHATASE DDB_G0271350-RELATED"/>
    <property type="match status" value="1"/>
</dbReference>
<dbReference type="Pfam" id="PF00782">
    <property type="entry name" value="DSPc"/>
    <property type="match status" value="1"/>
</dbReference>
<keyword evidence="3" id="KW-0378">Hydrolase</keyword>
<dbReference type="PROSITE" id="PS50054">
    <property type="entry name" value="TYR_PHOSPHATASE_DUAL"/>
    <property type="match status" value="1"/>
</dbReference>
<evidence type="ECO:0000256" key="4">
    <source>
        <dbReference type="ARBA" id="ARBA00022912"/>
    </source>
</evidence>
<accession>A0A8J4Q3E8</accession>